<dbReference type="Pfam" id="PF00535">
    <property type="entry name" value="Glycos_transf_2"/>
    <property type="match status" value="1"/>
</dbReference>
<accession>A0A4Q7P071</accession>
<dbReference type="InterPro" id="IPR029044">
    <property type="entry name" value="Nucleotide-diphossugar_trans"/>
</dbReference>
<evidence type="ECO:0000313" key="2">
    <source>
        <dbReference type="EMBL" id="RZS92668.1"/>
    </source>
</evidence>
<dbReference type="RefSeq" id="WP_130436200.1">
    <property type="nucleotide sequence ID" value="NZ_SGXF01000008.1"/>
</dbReference>
<dbReference type="SUPFAM" id="SSF53448">
    <property type="entry name" value="Nucleotide-diphospho-sugar transferases"/>
    <property type="match status" value="1"/>
</dbReference>
<dbReference type="Proteomes" id="UP000292927">
    <property type="component" value="Unassembled WGS sequence"/>
</dbReference>
<feature type="domain" description="Glycosyltransferase 2-like" evidence="1">
    <location>
        <begin position="7"/>
        <end position="173"/>
    </location>
</feature>
<dbReference type="GO" id="GO:0016740">
    <property type="term" value="F:transferase activity"/>
    <property type="evidence" value="ECO:0007669"/>
    <property type="project" value="UniProtKB-KW"/>
</dbReference>
<protein>
    <submittedName>
        <fullName evidence="2">Rhamnosyltransferase</fullName>
    </submittedName>
</protein>
<dbReference type="PANTHER" id="PTHR43685:SF13">
    <property type="entry name" value="O ANTIGEN BIOSYNTHESIS RHAMNOSYLTRANSFERASE RFBN"/>
    <property type="match status" value="1"/>
</dbReference>
<dbReference type="EMBL" id="SGXF01000008">
    <property type="protein sequence ID" value="RZS92668.1"/>
    <property type="molecule type" value="Genomic_DNA"/>
</dbReference>
<reference evidence="2 3" key="1">
    <citation type="submission" date="2019-02" db="EMBL/GenBank/DDBJ databases">
        <title>Genomic Encyclopedia of Type Strains, Phase IV (KMG-IV): sequencing the most valuable type-strain genomes for metagenomic binning, comparative biology and taxonomic classification.</title>
        <authorList>
            <person name="Goeker M."/>
        </authorList>
    </citation>
    <scope>NUCLEOTIDE SEQUENCE [LARGE SCALE GENOMIC DNA]</scope>
    <source>
        <strain evidence="2 3">DSM 29486</strain>
    </source>
</reference>
<keyword evidence="3" id="KW-1185">Reference proteome</keyword>
<evidence type="ECO:0000313" key="3">
    <source>
        <dbReference type="Proteomes" id="UP000292927"/>
    </source>
</evidence>
<proteinExistence type="predicted"/>
<keyword evidence="2" id="KW-0808">Transferase</keyword>
<dbReference type="Gene3D" id="3.90.550.10">
    <property type="entry name" value="Spore Coat Polysaccharide Biosynthesis Protein SpsA, Chain A"/>
    <property type="match status" value="1"/>
</dbReference>
<dbReference type="AlphaFoldDB" id="A0A4Q7P071"/>
<dbReference type="PANTHER" id="PTHR43685">
    <property type="entry name" value="GLYCOSYLTRANSFERASE"/>
    <property type="match status" value="1"/>
</dbReference>
<evidence type="ECO:0000259" key="1">
    <source>
        <dbReference type="Pfam" id="PF00535"/>
    </source>
</evidence>
<comment type="caution">
    <text evidence="2">The sequence shown here is derived from an EMBL/GenBank/DDBJ whole genome shotgun (WGS) entry which is preliminary data.</text>
</comment>
<dbReference type="InterPro" id="IPR001173">
    <property type="entry name" value="Glyco_trans_2-like"/>
</dbReference>
<gene>
    <name evidence="2" type="ORF">EV209_2963</name>
</gene>
<sequence length="303" mass="34551">MRQTVDVVIPVYQPDEKYARLLKGLAGQTYPVEHIYVMNTGEAYYRASEYPAPENITVKHLTTAEFDHGGTRDRAARMGSSDLVLFLTQDAVPADRNLVENLVRCFADPQVGAAYARQLPAPDCGAIERYTRQFNYPPESRKKTKADLEELGIKTYFCSNVCAMYRREVYQELGGFPVKTIFNEDMIFAASVIQSGRAVVYAADARVVHSHNYSGLQQFHRNFDMAVSQADHPEIFAGLKSEGEGMRLVKKTAGWLLGHKPWLLPQLIWVSGWKYFGYLLGKRYRKLPKKAVLWCSMNSRYWK</sequence>
<dbReference type="GO" id="GO:0044010">
    <property type="term" value="P:single-species biofilm formation"/>
    <property type="evidence" value="ECO:0007669"/>
    <property type="project" value="TreeGrafter"/>
</dbReference>
<name>A0A4Q7P071_9FIRM</name>
<dbReference type="OrthoDB" id="9790005at2"/>
<dbReference type="InterPro" id="IPR050834">
    <property type="entry name" value="Glycosyltransf_2"/>
</dbReference>
<organism evidence="2 3">
    <name type="scientific">Cuneatibacter caecimuris</name>
    <dbReference type="NCBI Taxonomy" id="1796618"/>
    <lineage>
        <taxon>Bacteria</taxon>
        <taxon>Bacillati</taxon>
        <taxon>Bacillota</taxon>
        <taxon>Clostridia</taxon>
        <taxon>Lachnospirales</taxon>
        <taxon>Lachnospiraceae</taxon>
        <taxon>Cuneatibacter</taxon>
    </lineage>
</organism>